<dbReference type="STRING" id="207559.Dde_3563"/>
<dbReference type="PROSITE" id="PS51257">
    <property type="entry name" value="PROKAR_LIPOPROTEIN"/>
    <property type="match status" value="1"/>
</dbReference>
<dbReference type="AlphaFoldDB" id="Q30VE0"/>
<keyword evidence="2" id="KW-0449">Lipoprotein</keyword>
<dbReference type="HOGENOM" id="CLU_095662_0_0_7"/>
<dbReference type="Gene3D" id="2.40.128.640">
    <property type="match status" value="1"/>
</dbReference>
<dbReference type="eggNOG" id="COG3015">
    <property type="taxonomic scope" value="Bacteria"/>
</dbReference>
<name>Q30VE0_OLEA2</name>
<dbReference type="InterPro" id="IPR007298">
    <property type="entry name" value="Cu-R_lipoprotein_NlpE"/>
</dbReference>
<dbReference type="Proteomes" id="UP000002710">
    <property type="component" value="Chromosome"/>
</dbReference>
<protein>
    <submittedName>
        <fullName evidence="2">Copper resistance lipoprotein NlpE</fullName>
    </submittedName>
</protein>
<feature type="signal peptide" evidence="1">
    <location>
        <begin position="1"/>
        <end position="22"/>
    </location>
</feature>
<dbReference type="Pfam" id="PF04170">
    <property type="entry name" value="NlpE"/>
    <property type="match status" value="1"/>
</dbReference>
<keyword evidence="3" id="KW-1185">Reference proteome</keyword>
<dbReference type="KEGG" id="dde:Dde_3563"/>
<keyword evidence="1" id="KW-0732">Signal</keyword>
<evidence type="ECO:0000313" key="2">
    <source>
        <dbReference type="EMBL" id="ABB40356.1"/>
    </source>
</evidence>
<evidence type="ECO:0000256" key="1">
    <source>
        <dbReference type="SAM" id="SignalP"/>
    </source>
</evidence>
<evidence type="ECO:0000313" key="3">
    <source>
        <dbReference type="Proteomes" id="UP000002710"/>
    </source>
</evidence>
<sequence>MNRIPLLCLTLLVVLLGGCAAAQPEGHRTESSGYADAGHTARTALDWEGIYAGVIPCASCPGIEMRVTLAANGTYSWWQQYQEEEDPGTMIEGTFRWVDGFRVELDAAADHQMFFVGENQLFLLDREGNRVQGVLAPHYILKKTQYP</sequence>
<dbReference type="RefSeq" id="WP_011369246.1">
    <property type="nucleotide sequence ID" value="NC_007519.1"/>
</dbReference>
<organism evidence="2 3">
    <name type="scientific">Oleidesulfovibrio alaskensis (strain ATCC BAA-1058 / DSM 17464 / G20)</name>
    <name type="common">Desulfovibrio alaskensis</name>
    <dbReference type="NCBI Taxonomy" id="207559"/>
    <lineage>
        <taxon>Bacteria</taxon>
        <taxon>Pseudomonadati</taxon>
        <taxon>Thermodesulfobacteriota</taxon>
        <taxon>Desulfovibrionia</taxon>
        <taxon>Desulfovibrionales</taxon>
        <taxon>Desulfovibrionaceae</taxon>
        <taxon>Oleidesulfovibrio</taxon>
    </lineage>
</organism>
<dbReference type="EMBL" id="CP000112">
    <property type="protein sequence ID" value="ABB40356.1"/>
    <property type="molecule type" value="Genomic_DNA"/>
</dbReference>
<accession>Q30VE0</accession>
<reference evidence="2 3" key="1">
    <citation type="journal article" date="2011" name="J. Bacteriol.">
        <title>Complete genome sequence and updated annotation of Desulfovibrio alaskensis G20.</title>
        <authorList>
            <person name="Hauser L.J."/>
            <person name="Land M.L."/>
            <person name="Brown S.D."/>
            <person name="Larimer F."/>
            <person name="Keller K.L."/>
            <person name="Rapp-Giles B.J."/>
            <person name="Price M.N."/>
            <person name="Lin M."/>
            <person name="Bruce D.C."/>
            <person name="Detter J.C."/>
            <person name="Tapia R."/>
            <person name="Han C.S."/>
            <person name="Goodwin L.A."/>
            <person name="Cheng J.F."/>
            <person name="Pitluck S."/>
            <person name="Copeland A."/>
            <person name="Lucas S."/>
            <person name="Nolan M."/>
            <person name="Lapidus A.L."/>
            <person name="Palumbo A.V."/>
            <person name="Wall J.D."/>
        </authorList>
    </citation>
    <scope>NUCLEOTIDE SEQUENCE [LARGE SCALE GENOMIC DNA]</scope>
    <source>
        <strain evidence="3">ATCC BAA 1058 / DSM 17464 / G20</strain>
    </source>
</reference>
<gene>
    <name evidence="2" type="ordered locus">Dde_3563</name>
</gene>
<feature type="chain" id="PRO_5004219932" evidence="1">
    <location>
        <begin position="23"/>
        <end position="147"/>
    </location>
</feature>
<proteinExistence type="predicted"/>